<gene>
    <name evidence="2" type="ordered locus">FRAAL2365</name>
</gene>
<dbReference type="PANTHER" id="PTHR30163">
    <property type="entry name" value="MEMBRANE-BOUND LYTIC MUREIN TRANSGLYCOSYLASE B"/>
    <property type="match status" value="1"/>
</dbReference>
<evidence type="ECO:0000313" key="2">
    <source>
        <dbReference type="EMBL" id="CAL29823.1"/>
    </source>
</evidence>
<organism evidence="2 3">
    <name type="scientific">Frankia alni (strain DSM 45986 / CECT 9034 / ACN14a)</name>
    <dbReference type="NCBI Taxonomy" id="326424"/>
    <lineage>
        <taxon>Bacteria</taxon>
        <taxon>Bacillati</taxon>
        <taxon>Actinomycetota</taxon>
        <taxon>Actinomycetes</taxon>
        <taxon>Frankiales</taxon>
        <taxon>Frankiaceae</taxon>
        <taxon>Frankia</taxon>
    </lineage>
</organism>
<dbReference type="PANTHER" id="PTHR30163:SF8">
    <property type="entry name" value="LYTIC MUREIN TRANSGLYCOSYLASE"/>
    <property type="match status" value="1"/>
</dbReference>
<dbReference type="eggNOG" id="COG2951">
    <property type="taxonomic scope" value="Bacteria"/>
</dbReference>
<dbReference type="Proteomes" id="UP000000657">
    <property type="component" value="Chromosome"/>
</dbReference>
<dbReference type="InterPro" id="IPR023346">
    <property type="entry name" value="Lysozyme-like_dom_sf"/>
</dbReference>
<name>Q0RAM3_FRAAA</name>
<feature type="compositionally biased region" description="Basic residues" evidence="1">
    <location>
        <begin position="244"/>
        <end position="254"/>
    </location>
</feature>
<dbReference type="EMBL" id="CT573213">
    <property type="protein sequence ID" value="CAL29823.1"/>
    <property type="molecule type" value="Genomic_DNA"/>
</dbReference>
<evidence type="ECO:0008006" key="4">
    <source>
        <dbReference type="Google" id="ProtNLM"/>
    </source>
</evidence>
<evidence type="ECO:0000256" key="1">
    <source>
        <dbReference type="SAM" id="MobiDB-lite"/>
    </source>
</evidence>
<accession>Q0RAM3</accession>
<protein>
    <recommendedName>
        <fullName evidence="4">Transglycosylase SLT domain-containing protein</fullName>
    </recommendedName>
</protein>
<dbReference type="AlphaFoldDB" id="Q0RAM3"/>
<keyword evidence="3" id="KW-1185">Reference proteome</keyword>
<evidence type="ECO:0000313" key="3">
    <source>
        <dbReference type="Proteomes" id="UP000000657"/>
    </source>
</evidence>
<dbReference type="GO" id="GO:0008933">
    <property type="term" value="F:peptidoglycan lytic transglycosylase activity"/>
    <property type="evidence" value="ECO:0007669"/>
    <property type="project" value="TreeGrafter"/>
</dbReference>
<feature type="compositionally biased region" description="Low complexity" evidence="1">
    <location>
        <begin position="140"/>
        <end position="154"/>
    </location>
</feature>
<dbReference type="SUPFAM" id="SSF53955">
    <property type="entry name" value="Lysozyme-like"/>
    <property type="match status" value="1"/>
</dbReference>
<dbReference type="GO" id="GO:0009253">
    <property type="term" value="P:peptidoglycan catabolic process"/>
    <property type="evidence" value="ECO:0007669"/>
    <property type="project" value="TreeGrafter"/>
</dbReference>
<feature type="compositionally biased region" description="Low complexity" evidence="1">
    <location>
        <begin position="180"/>
        <end position="190"/>
    </location>
</feature>
<sequence>MDGRHGHALVRDTDHGALDHDTTYDRAVGPIQFIPATWRTAGRDNSGDPHGPPNIDDATLAPGGCYLCRSQRDLADPTELRAAIYSYNPSTSYVHAVLAWTAGYTADGATPTSAQATPPRPTTASPPAAVAAPTAPPPTSRASLSPSVPASPSLPVTPVPTPAGSASPTRASGADPSTVAPAARPGAARPAPRHSRPYAEGRGRRCGPSGGRPHRQAQQLTARRVAPPKERADRLGPLPPSTPPRRRQYPHHGV</sequence>
<feature type="region of interest" description="Disordered" evidence="1">
    <location>
        <begin position="109"/>
        <end position="254"/>
    </location>
</feature>
<dbReference type="InterPro" id="IPR043426">
    <property type="entry name" value="MltB-like"/>
</dbReference>
<reference evidence="2 3" key="1">
    <citation type="journal article" date="2007" name="Genome Res.">
        <title>Genome characteristics of facultatively symbiotic Frankia sp. strains reflect host range and host plant biogeography.</title>
        <authorList>
            <person name="Normand P."/>
            <person name="Lapierre P."/>
            <person name="Tisa L.S."/>
            <person name="Gogarten J.P."/>
            <person name="Alloisio N."/>
            <person name="Bagnarol E."/>
            <person name="Bassi C.A."/>
            <person name="Berry A.M."/>
            <person name="Bickhart D.M."/>
            <person name="Choisne N."/>
            <person name="Couloux A."/>
            <person name="Cournoyer B."/>
            <person name="Cruveiller S."/>
            <person name="Daubin V."/>
            <person name="Demange N."/>
            <person name="Francino M.P."/>
            <person name="Goltsman E."/>
            <person name="Huang Y."/>
            <person name="Kopp O.R."/>
            <person name="Labarre L."/>
            <person name="Lapidus A."/>
            <person name="Lavire C."/>
            <person name="Marechal J."/>
            <person name="Martinez M."/>
            <person name="Mastronunzio J.E."/>
            <person name="Mullin B.C."/>
            <person name="Niemann J."/>
            <person name="Pujic P."/>
            <person name="Rawnsley T."/>
            <person name="Rouy Z."/>
            <person name="Schenowitz C."/>
            <person name="Sellstedt A."/>
            <person name="Tavares F."/>
            <person name="Tomkins J.P."/>
            <person name="Vallenet D."/>
            <person name="Valverde C."/>
            <person name="Wall L.G."/>
            <person name="Wang Y."/>
            <person name="Medigue C."/>
            <person name="Benson D.R."/>
        </authorList>
    </citation>
    <scope>NUCLEOTIDE SEQUENCE [LARGE SCALE GENOMIC DNA]</scope>
    <source>
        <strain evidence="3">DSM 45986 / CECT 9034 / ACN14a</strain>
    </source>
</reference>
<dbReference type="RefSeq" id="WP_011603538.1">
    <property type="nucleotide sequence ID" value="NC_008278.1"/>
</dbReference>
<feature type="compositionally biased region" description="Low complexity" evidence="1">
    <location>
        <begin position="109"/>
        <end position="133"/>
    </location>
</feature>
<proteinExistence type="predicted"/>
<dbReference type="HOGENOM" id="CLU_1093048_0_0_11"/>